<proteinExistence type="predicted"/>
<organism evidence="1 2">
    <name type="scientific">Methylobacterium platani</name>
    <dbReference type="NCBI Taxonomy" id="427683"/>
    <lineage>
        <taxon>Bacteria</taxon>
        <taxon>Pseudomonadati</taxon>
        <taxon>Pseudomonadota</taxon>
        <taxon>Alphaproteobacteria</taxon>
        <taxon>Hyphomicrobiales</taxon>
        <taxon>Methylobacteriaceae</taxon>
        <taxon>Methylobacterium</taxon>
    </lineage>
</organism>
<gene>
    <name evidence="1" type="ORF">A5481_15090</name>
</gene>
<dbReference type="AlphaFoldDB" id="A0A179SCG0"/>
<protein>
    <submittedName>
        <fullName evidence="1">Uncharacterized protein</fullName>
    </submittedName>
</protein>
<accession>A0A179SCG0</accession>
<evidence type="ECO:0000313" key="1">
    <source>
        <dbReference type="EMBL" id="OAS24090.1"/>
    </source>
</evidence>
<comment type="caution">
    <text evidence="1">The sequence shown here is derived from an EMBL/GenBank/DDBJ whole genome shotgun (WGS) entry which is preliminary data.</text>
</comment>
<dbReference type="STRING" id="427683.A5481_15090"/>
<dbReference type="Proteomes" id="UP000078316">
    <property type="component" value="Unassembled WGS sequence"/>
</dbReference>
<sequence>MASGHGHNRRGAAGGWWAVAARMLALVLALSLVAPESGEAADLAFHAGSRGQATGQGIVTGPGIVTGKMIVTGPEAVVASAAAHDAGAADPGLACHLHCGCHQAAPLAAASADPACDGAPPLYARLTEAVSSLAPDRLPRPPRA</sequence>
<name>A0A179SCG0_9HYPH</name>
<reference evidence="1 2" key="1">
    <citation type="submission" date="2016-04" db="EMBL/GenBank/DDBJ databases">
        <authorList>
            <person name="Evans L.H."/>
            <person name="Alamgir A."/>
            <person name="Owens N."/>
            <person name="Weber N.D."/>
            <person name="Virtaneva K."/>
            <person name="Barbian K."/>
            <person name="Babar A."/>
            <person name="Rosenke K."/>
        </authorList>
    </citation>
    <scope>NUCLEOTIDE SEQUENCE [LARGE SCALE GENOMIC DNA]</scope>
    <source>
        <strain evidence="1 2">PMB02</strain>
    </source>
</reference>
<dbReference type="EMBL" id="LWHQ01000027">
    <property type="protein sequence ID" value="OAS24090.1"/>
    <property type="molecule type" value="Genomic_DNA"/>
</dbReference>
<evidence type="ECO:0000313" key="2">
    <source>
        <dbReference type="Proteomes" id="UP000078316"/>
    </source>
</evidence>